<dbReference type="GO" id="GO:0000981">
    <property type="term" value="F:DNA-binding transcription factor activity, RNA polymerase II-specific"/>
    <property type="evidence" value="ECO:0007669"/>
    <property type="project" value="TreeGrafter"/>
</dbReference>
<dbReference type="SUPFAM" id="SSF57667">
    <property type="entry name" value="beta-beta-alpha zinc fingers"/>
    <property type="match status" value="1"/>
</dbReference>
<keyword evidence="1" id="KW-0479">Metal-binding</keyword>
<sequence>MPRSSTTPKSVRANPKGGKKPPSPPFEYRCPEPGCPWSYPRDSDLHRHSFTHMSEAERDAYMYACPHPGCLHKTLQRSNLVTHYRTHSGEKPKICPDCRFATGDPATLTLHRKSKHGYVPRADAPNRDTTAPNAASSSHQAASPSPPASQSSQSSQPSSSRSSSPGSAYSELSMQSWVTSSSLSAYSYSNRYPQPGARSNNNFSYPDGSSVSVALAPASTWNGGVAFDMAADHMDFAHMDLCAMPVTTYGPRVGSTVRPGPSVLYPATALDVLQSAELFTEAELTALLEHAAGLTSAVPADADVCSGYLTLAPAPVPEIDWDTLCAVEPEPEPEPEPVPVRRQRQRNFSLGLEDPVTYHANTELDTLFDDEWTLVVPK</sequence>
<feature type="domain" description="C2H2-type" evidence="7">
    <location>
        <begin position="63"/>
        <end position="92"/>
    </location>
</feature>
<evidence type="ECO:0000256" key="2">
    <source>
        <dbReference type="ARBA" id="ARBA00022737"/>
    </source>
</evidence>
<dbReference type="GO" id="GO:0008270">
    <property type="term" value="F:zinc ion binding"/>
    <property type="evidence" value="ECO:0007669"/>
    <property type="project" value="UniProtKB-KW"/>
</dbReference>
<proteinExistence type="predicted"/>
<dbReference type="PANTHER" id="PTHR19818">
    <property type="entry name" value="ZINC FINGER PROTEIN ZIC AND GLI"/>
    <property type="match status" value="1"/>
</dbReference>
<dbReference type="GO" id="GO:0045944">
    <property type="term" value="P:positive regulation of transcription by RNA polymerase II"/>
    <property type="evidence" value="ECO:0007669"/>
    <property type="project" value="UniProtKB-ARBA"/>
</dbReference>
<evidence type="ECO:0000313" key="9">
    <source>
        <dbReference type="Proteomes" id="UP001218188"/>
    </source>
</evidence>
<dbReference type="PANTHER" id="PTHR19818:SF159">
    <property type="entry name" value="C2H2-TYPE DOMAIN-CONTAINING PROTEIN"/>
    <property type="match status" value="1"/>
</dbReference>
<dbReference type="EMBL" id="JARJCM010000133">
    <property type="protein sequence ID" value="KAJ7026821.1"/>
    <property type="molecule type" value="Genomic_DNA"/>
</dbReference>
<reference evidence="8" key="1">
    <citation type="submission" date="2023-03" db="EMBL/GenBank/DDBJ databases">
        <title>Massive genome expansion in bonnet fungi (Mycena s.s.) driven by repeated elements and novel gene families across ecological guilds.</title>
        <authorList>
            <consortium name="Lawrence Berkeley National Laboratory"/>
            <person name="Harder C.B."/>
            <person name="Miyauchi S."/>
            <person name="Viragh M."/>
            <person name="Kuo A."/>
            <person name="Thoen E."/>
            <person name="Andreopoulos B."/>
            <person name="Lu D."/>
            <person name="Skrede I."/>
            <person name="Drula E."/>
            <person name="Henrissat B."/>
            <person name="Morin E."/>
            <person name="Kohler A."/>
            <person name="Barry K."/>
            <person name="LaButti K."/>
            <person name="Morin E."/>
            <person name="Salamov A."/>
            <person name="Lipzen A."/>
            <person name="Mereny Z."/>
            <person name="Hegedus B."/>
            <person name="Baldrian P."/>
            <person name="Stursova M."/>
            <person name="Weitz H."/>
            <person name="Taylor A."/>
            <person name="Grigoriev I.V."/>
            <person name="Nagy L.G."/>
            <person name="Martin F."/>
            <person name="Kauserud H."/>
        </authorList>
    </citation>
    <scope>NUCLEOTIDE SEQUENCE</scope>
    <source>
        <strain evidence="8">CBHHK200</strain>
    </source>
</reference>
<dbReference type="InterPro" id="IPR013087">
    <property type="entry name" value="Znf_C2H2_type"/>
</dbReference>
<dbReference type="GO" id="GO:0005634">
    <property type="term" value="C:nucleus"/>
    <property type="evidence" value="ECO:0007669"/>
    <property type="project" value="UniProtKB-ARBA"/>
</dbReference>
<accession>A0AAD6SF67</accession>
<feature type="region of interest" description="Disordered" evidence="6">
    <location>
        <begin position="1"/>
        <end position="26"/>
    </location>
</feature>
<evidence type="ECO:0000313" key="8">
    <source>
        <dbReference type="EMBL" id="KAJ7026821.1"/>
    </source>
</evidence>
<comment type="caution">
    <text evidence="8">The sequence shown here is derived from an EMBL/GenBank/DDBJ whole genome shotgun (WGS) entry which is preliminary data.</text>
</comment>
<feature type="compositionally biased region" description="Low complexity" evidence="6">
    <location>
        <begin position="131"/>
        <end position="169"/>
    </location>
</feature>
<feature type="region of interest" description="Disordered" evidence="6">
    <location>
        <begin position="111"/>
        <end position="169"/>
    </location>
</feature>
<dbReference type="PROSITE" id="PS50157">
    <property type="entry name" value="ZINC_FINGER_C2H2_2"/>
    <property type="match status" value="2"/>
</dbReference>
<gene>
    <name evidence="8" type="ORF">C8F04DRAFT_1399850</name>
</gene>
<dbReference type="InterPro" id="IPR050329">
    <property type="entry name" value="GLI_C2H2-zinc-finger"/>
</dbReference>
<evidence type="ECO:0000256" key="5">
    <source>
        <dbReference type="PROSITE-ProRule" id="PRU00042"/>
    </source>
</evidence>
<keyword evidence="4" id="KW-0862">Zinc</keyword>
<evidence type="ECO:0000256" key="3">
    <source>
        <dbReference type="ARBA" id="ARBA00022771"/>
    </source>
</evidence>
<evidence type="ECO:0000256" key="1">
    <source>
        <dbReference type="ARBA" id="ARBA00022723"/>
    </source>
</evidence>
<evidence type="ECO:0000256" key="4">
    <source>
        <dbReference type="ARBA" id="ARBA00022833"/>
    </source>
</evidence>
<keyword evidence="9" id="KW-1185">Reference proteome</keyword>
<dbReference type="Gene3D" id="3.30.160.60">
    <property type="entry name" value="Classic Zinc Finger"/>
    <property type="match status" value="2"/>
</dbReference>
<dbReference type="GO" id="GO:0000978">
    <property type="term" value="F:RNA polymerase II cis-regulatory region sequence-specific DNA binding"/>
    <property type="evidence" value="ECO:0007669"/>
    <property type="project" value="TreeGrafter"/>
</dbReference>
<feature type="domain" description="C2H2-type" evidence="7">
    <location>
        <begin position="28"/>
        <end position="57"/>
    </location>
</feature>
<keyword evidence="2" id="KW-0677">Repeat</keyword>
<dbReference type="PROSITE" id="PS00028">
    <property type="entry name" value="ZINC_FINGER_C2H2_1"/>
    <property type="match status" value="1"/>
</dbReference>
<dbReference type="InterPro" id="IPR036236">
    <property type="entry name" value="Znf_C2H2_sf"/>
</dbReference>
<dbReference type="Proteomes" id="UP001218188">
    <property type="component" value="Unassembled WGS sequence"/>
</dbReference>
<evidence type="ECO:0000259" key="7">
    <source>
        <dbReference type="PROSITE" id="PS50157"/>
    </source>
</evidence>
<organism evidence="8 9">
    <name type="scientific">Mycena alexandri</name>
    <dbReference type="NCBI Taxonomy" id="1745969"/>
    <lineage>
        <taxon>Eukaryota</taxon>
        <taxon>Fungi</taxon>
        <taxon>Dikarya</taxon>
        <taxon>Basidiomycota</taxon>
        <taxon>Agaricomycotina</taxon>
        <taxon>Agaricomycetes</taxon>
        <taxon>Agaricomycetidae</taxon>
        <taxon>Agaricales</taxon>
        <taxon>Marasmiineae</taxon>
        <taxon>Mycenaceae</taxon>
        <taxon>Mycena</taxon>
    </lineage>
</organism>
<dbReference type="SMART" id="SM00355">
    <property type="entry name" value="ZnF_C2H2"/>
    <property type="match status" value="3"/>
</dbReference>
<dbReference type="AlphaFoldDB" id="A0AAD6SF67"/>
<name>A0AAD6SF67_9AGAR</name>
<keyword evidence="3 5" id="KW-0863">Zinc-finger</keyword>
<evidence type="ECO:0000256" key="6">
    <source>
        <dbReference type="SAM" id="MobiDB-lite"/>
    </source>
</evidence>
<protein>
    <recommendedName>
        <fullName evidence="7">C2H2-type domain-containing protein</fullName>
    </recommendedName>
</protein>